<dbReference type="EMBL" id="JARQWQ010000045">
    <property type="protein sequence ID" value="KAK2558179.1"/>
    <property type="molecule type" value="Genomic_DNA"/>
</dbReference>
<feature type="coiled-coil region" evidence="2">
    <location>
        <begin position="142"/>
        <end position="169"/>
    </location>
</feature>
<evidence type="ECO:0000313" key="5">
    <source>
        <dbReference type="Proteomes" id="UP001249851"/>
    </source>
</evidence>
<evidence type="ECO:0000256" key="1">
    <source>
        <dbReference type="ARBA" id="ARBA00038125"/>
    </source>
</evidence>
<feature type="region of interest" description="Disordered" evidence="3">
    <location>
        <begin position="216"/>
        <end position="279"/>
    </location>
</feature>
<protein>
    <submittedName>
        <fullName evidence="4">Uncharacterized protein</fullName>
    </submittedName>
</protein>
<evidence type="ECO:0000256" key="3">
    <source>
        <dbReference type="SAM" id="MobiDB-lite"/>
    </source>
</evidence>
<dbReference type="Proteomes" id="UP001249851">
    <property type="component" value="Unassembled WGS sequence"/>
</dbReference>
<name>A0AAD9QBB9_ACRCE</name>
<dbReference type="PANTHER" id="PTHR46949:SF1">
    <property type="entry name" value="AT07979P2"/>
    <property type="match status" value="1"/>
</dbReference>
<feature type="compositionally biased region" description="Low complexity" evidence="3">
    <location>
        <begin position="328"/>
        <end position="344"/>
    </location>
</feature>
<reference evidence="4" key="1">
    <citation type="journal article" date="2023" name="G3 (Bethesda)">
        <title>Whole genome assembly and annotation of the endangered Caribbean coral Acropora cervicornis.</title>
        <authorList>
            <person name="Selwyn J.D."/>
            <person name="Vollmer S.V."/>
        </authorList>
    </citation>
    <scope>NUCLEOTIDE SEQUENCE</scope>
    <source>
        <strain evidence="4">K2</strain>
    </source>
</reference>
<feature type="compositionally biased region" description="Polar residues" evidence="3">
    <location>
        <begin position="216"/>
        <end position="225"/>
    </location>
</feature>
<comment type="caution">
    <text evidence="4">The sequence shown here is derived from an EMBL/GenBank/DDBJ whole genome shotgun (WGS) entry which is preliminary data.</text>
</comment>
<feature type="region of interest" description="Disordered" evidence="3">
    <location>
        <begin position="316"/>
        <end position="351"/>
    </location>
</feature>
<comment type="similarity">
    <text evidence="1">Belongs to the FAM89 family.</text>
</comment>
<sequence length="427" mass="48118">MDSTPRRQIFVRPKSEIITVLDWQQVSNGTNDRFTDETCLDAAFFKTREGRHQHKTGYVSGSYEFTLNRKEEFDGDKEITEVEDTDTSGKNYFEVKANAIAASPEPNQIKETQRIVEAQSSVAQKIDKDEITASCRIRNRRKGSLDASLAKLRHEMNALKRQDMVLMQQLLTLNNKIQDFKLSQCTAWLEGSSDEYEMTGTVMQKPLTPKRCYSQGSLGVYSSDQPEPAMEKPLKPRRRRCRGNLDPNKTRNESSSRAKEKPLEQRRWHSQGNLLTQDMVKVGTPRQWFSRASLGSDDSDHSEMALEKQLFSKRWPLGASKDSDGSDYHSASSGSSITSGSNPSLCGSDVASFDSGHESSMGYIGGQRRSKENNRPGCLRRVSFGNVKEYGGSEAILPPQSIRRYSDIRVAEVKPIMTLSSQQSTIW</sequence>
<feature type="region of interest" description="Disordered" evidence="3">
    <location>
        <begin position="358"/>
        <end position="377"/>
    </location>
</feature>
<accession>A0AAD9QBB9</accession>
<proteinExistence type="inferred from homology"/>
<keyword evidence="5" id="KW-1185">Reference proteome</keyword>
<gene>
    <name evidence="4" type="ORF">P5673_019294</name>
</gene>
<dbReference type="PANTHER" id="PTHR46949">
    <property type="entry name" value="LEUCINE REPEAT ADAPTER PROTEIN 25"/>
    <property type="match status" value="1"/>
</dbReference>
<keyword evidence="2" id="KW-0175">Coiled coil</keyword>
<evidence type="ECO:0000313" key="4">
    <source>
        <dbReference type="EMBL" id="KAK2558179.1"/>
    </source>
</evidence>
<feature type="compositionally biased region" description="Basic and acidic residues" evidence="3">
    <location>
        <begin position="248"/>
        <end position="267"/>
    </location>
</feature>
<organism evidence="4 5">
    <name type="scientific">Acropora cervicornis</name>
    <name type="common">Staghorn coral</name>
    <dbReference type="NCBI Taxonomy" id="6130"/>
    <lineage>
        <taxon>Eukaryota</taxon>
        <taxon>Metazoa</taxon>
        <taxon>Cnidaria</taxon>
        <taxon>Anthozoa</taxon>
        <taxon>Hexacorallia</taxon>
        <taxon>Scleractinia</taxon>
        <taxon>Astrocoeniina</taxon>
        <taxon>Acroporidae</taxon>
        <taxon>Acropora</taxon>
    </lineage>
</organism>
<reference evidence="4" key="2">
    <citation type="journal article" date="2023" name="Science">
        <title>Genomic signatures of disease resistance in endangered staghorn corals.</title>
        <authorList>
            <person name="Vollmer S.V."/>
            <person name="Selwyn J.D."/>
            <person name="Despard B.A."/>
            <person name="Roesel C.L."/>
        </authorList>
    </citation>
    <scope>NUCLEOTIDE SEQUENCE</scope>
    <source>
        <strain evidence="4">K2</strain>
    </source>
</reference>
<dbReference type="AlphaFoldDB" id="A0AAD9QBB9"/>
<evidence type="ECO:0000256" key="2">
    <source>
        <dbReference type="SAM" id="Coils"/>
    </source>
</evidence>